<dbReference type="AlphaFoldDB" id="A0A1A9EXY0"/>
<organism evidence="2 3">
    <name type="scientific">Marinobacterium aestuarii</name>
    <dbReference type="NCBI Taxonomy" id="1821621"/>
    <lineage>
        <taxon>Bacteria</taxon>
        <taxon>Pseudomonadati</taxon>
        <taxon>Pseudomonadota</taxon>
        <taxon>Gammaproteobacteria</taxon>
        <taxon>Oceanospirillales</taxon>
        <taxon>Oceanospirillaceae</taxon>
        <taxon>Marinobacterium</taxon>
    </lineage>
</organism>
<dbReference type="GO" id="GO:0005975">
    <property type="term" value="P:carbohydrate metabolic process"/>
    <property type="evidence" value="ECO:0007669"/>
    <property type="project" value="InterPro"/>
</dbReference>
<keyword evidence="3" id="KW-1185">Reference proteome</keyword>
<proteinExistence type="predicted"/>
<accession>A0A1A9EXY0</accession>
<dbReference type="RefSeq" id="WP_067380601.1">
    <property type="nucleotide sequence ID" value="NZ_CP015839.1"/>
</dbReference>
<feature type="domain" description="NodB homology" evidence="1">
    <location>
        <begin position="44"/>
        <end position="167"/>
    </location>
</feature>
<evidence type="ECO:0000313" key="3">
    <source>
        <dbReference type="Proteomes" id="UP000078070"/>
    </source>
</evidence>
<evidence type="ECO:0000259" key="1">
    <source>
        <dbReference type="Pfam" id="PF01522"/>
    </source>
</evidence>
<dbReference type="GO" id="GO:0016810">
    <property type="term" value="F:hydrolase activity, acting on carbon-nitrogen (but not peptide) bonds"/>
    <property type="evidence" value="ECO:0007669"/>
    <property type="project" value="InterPro"/>
</dbReference>
<dbReference type="Proteomes" id="UP000078070">
    <property type="component" value="Chromosome"/>
</dbReference>
<reference evidence="3" key="1">
    <citation type="submission" date="2016-05" db="EMBL/GenBank/DDBJ databases">
        <authorList>
            <person name="Baek K."/>
            <person name="Yang S.-J."/>
        </authorList>
    </citation>
    <scope>NUCLEOTIDE SEQUENCE [LARGE SCALE GENOMIC DNA]</scope>
    <source>
        <strain evidence="3">ST58-10</strain>
    </source>
</reference>
<evidence type="ECO:0000313" key="2">
    <source>
        <dbReference type="EMBL" id="ANG62481.1"/>
    </source>
</evidence>
<gene>
    <name evidence="2" type="ORF">A8C75_08250</name>
</gene>
<dbReference type="Gene3D" id="3.20.20.370">
    <property type="entry name" value="Glycoside hydrolase/deacetylase"/>
    <property type="match status" value="1"/>
</dbReference>
<dbReference type="InterPro" id="IPR011330">
    <property type="entry name" value="Glyco_hydro/deAcase_b/a-brl"/>
</dbReference>
<dbReference type="EMBL" id="CP015839">
    <property type="protein sequence ID" value="ANG62481.1"/>
    <property type="molecule type" value="Genomic_DNA"/>
</dbReference>
<dbReference type="Pfam" id="PF01522">
    <property type="entry name" value="Polysacc_deac_1"/>
    <property type="match status" value="1"/>
</dbReference>
<dbReference type="InterPro" id="IPR002509">
    <property type="entry name" value="NODB_dom"/>
</dbReference>
<name>A0A1A9EXY0_9GAMM</name>
<dbReference type="SUPFAM" id="SSF88713">
    <property type="entry name" value="Glycoside hydrolase/deacetylase"/>
    <property type="match status" value="1"/>
</dbReference>
<sequence length="330" mass="38745">MQTRTQICITVDTEFSIAGHFQDPERYAPLAEPVIYGHDRNKRQGLEFLLDTLARYEITATFFVECANYFYFGDEPMRSVVRQLQRAGQDTQLHIHPVWLSFAQGREQFPRHDNCDGRRYEEILRVITLCADIFERWAGHRPLALRTGSLRADLNVYRAMSDAGIPMASNIALGIFRPGEPELQLDSGRRRIQGVMELPVFTYRDSNLFGAHKKSLQITSCSWPEMRHLLWAARRAGVEQIILLTHPFEFIKKSDFRYTRVTRNRVNQRRLEKLCLFINRYEQDFVAVNFANQRTTWLKSELEQPFVQIPSVFSIGRKLHNRINDWVWAY</sequence>
<reference evidence="2 3" key="2">
    <citation type="journal article" date="2018" name="Int. J. Syst. Evol. Microbiol.">
        <title>Marinobacterium aestuarii sp. nov., a benzene-degrading marine bacterium isolated from estuary sediment.</title>
        <authorList>
            <person name="Bae S.S."/>
            <person name="Jung J."/>
            <person name="Chung D."/>
            <person name="Baek K."/>
        </authorList>
    </citation>
    <scope>NUCLEOTIDE SEQUENCE [LARGE SCALE GENOMIC DNA]</scope>
    <source>
        <strain evidence="2 3">ST58-10</strain>
    </source>
</reference>
<dbReference type="KEGG" id="mars:A8C75_08250"/>
<protein>
    <recommendedName>
        <fullName evidence="1">NodB homology domain-containing protein</fullName>
    </recommendedName>
</protein>
<dbReference type="OrthoDB" id="8597776at2"/>
<dbReference type="STRING" id="1821621.A8C75_08250"/>